<dbReference type="InterPro" id="IPR005181">
    <property type="entry name" value="SASA"/>
</dbReference>
<dbReference type="PANTHER" id="PTHR22901">
    <property type="entry name" value="SIALATE O-ACETYLESTERASE"/>
    <property type="match status" value="1"/>
</dbReference>
<protein>
    <recommendedName>
        <fullName evidence="2">Sialate O-acetylesterase domain-containing protein</fullName>
    </recommendedName>
</protein>
<dbReference type="RefSeq" id="WP_178930689.1">
    <property type="nucleotide sequence ID" value="NZ_JACBAZ010000001.1"/>
</dbReference>
<dbReference type="GO" id="GO:0005975">
    <property type="term" value="P:carbohydrate metabolic process"/>
    <property type="evidence" value="ECO:0007669"/>
    <property type="project" value="TreeGrafter"/>
</dbReference>
<evidence type="ECO:0000256" key="1">
    <source>
        <dbReference type="ARBA" id="ARBA00022801"/>
    </source>
</evidence>
<dbReference type="SUPFAM" id="SSF52266">
    <property type="entry name" value="SGNH hydrolase"/>
    <property type="match status" value="1"/>
</dbReference>
<dbReference type="Proteomes" id="UP000557872">
    <property type="component" value="Unassembled WGS sequence"/>
</dbReference>
<dbReference type="Gene3D" id="3.40.50.1110">
    <property type="entry name" value="SGNH hydrolase"/>
    <property type="match status" value="1"/>
</dbReference>
<keyword evidence="4" id="KW-1185">Reference proteome</keyword>
<organism evidence="3 4">
    <name type="scientific">Oceaniferula marina</name>
    <dbReference type="NCBI Taxonomy" id="2748318"/>
    <lineage>
        <taxon>Bacteria</taxon>
        <taxon>Pseudomonadati</taxon>
        <taxon>Verrucomicrobiota</taxon>
        <taxon>Verrucomicrobiia</taxon>
        <taxon>Verrucomicrobiales</taxon>
        <taxon>Verrucomicrobiaceae</taxon>
        <taxon>Oceaniferula</taxon>
    </lineage>
</organism>
<reference evidence="3 4" key="1">
    <citation type="submission" date="2020-07" db="EMBL/GenBank/DDBJ databases">
        <title>Roseicoccus Jingziensis gen. nov., sp. nov., isolated from coastal seawater.</title>
        <authorList>
            <person name="Feng X."/>
        </authorList>
    </citation>
    <scope>NUCLEOTIDE SEQUENCE [LARGE SCALE GENOMIC DNA]</scope>
    <source>
        <strain evidence="3 4">N1E253</strain>
    </source>
</reference>
<dbReference type="EMBL" id="JACBAZ010000001">
    <property type="protein sequence ID" value="NWK54146.1"/>
    <property type="molecule type" value="Genomic_DNA"/>
</dbReference>
<dbReference type="Pfam" id="PF03629">
    <property type="entry name" value="SASA"/>
    <property type="match status" value="1"/>
</dbReference>
<comment type="caution">
    <text evidence="3">The sequence shown here is derived from an EMBL/GenBank/DDBJ whole genome shotgun (WGS) entry which is preliminary data.</text>
</comment>
<dbReference type="AlphaFoldDB" id="A0A851G9Q2"/>
<accession>A0A851G9Q2</accession>
<evidence type="ECO:0000313" key="3">
    <source>
        <dbReference type="EMBL" id="NWK54146.1"/>
    </source>
</evidence>
<proteinExistence type="predicted"/>
<evidence type="ECO:0000313" key="4">
    <source>
        <dbReference type="Proteomes" id="UP000557872"/>
    </source>
</evidence>
<dbReference type="PANTHER" id="PTHR22901:SF0">
    <property type="entry name" value="SIALATE O-ACETYLESTERASE"/>
    <property type="match status" value="1"/>
</dbReference>
<evidence type="ECO:0000259" key="2">
    <source>
        <dbReference type="Pfam" id="PF03629"/>
    </source>
</evidence>
<name>A0A851G9Q2_9BACT</name>
<dbReference type="GO" id="GO:0001681">
    <property type="term" value="F:sialate O-acetylesterase activity"/>
    <property type="evidence" value="ECO:0007669"/>
    <property type="project" value="InterPro"/>
</dbReference>
<sequence>MPEVFADHMVLQRNQKVNVFGKASPDEKVSVEFAGQRVTARADKQGKWIIQLLPMKASAQGRKLLVKGENTLVFEDVLVGEVWHANGQSNMAWPLKAMRGLAKPYLDKADELNIRFYNRQRQLSPKPVYNEKQLEISKNKKLYVGGWEIGSKQTAPNFSAVAYIFAQAMYRELNVPIGILHTAAGGSPTEAFISHDTLMANKRTAALVRGWPYSKECSTPQAKNNFKNVLKPGEKIKFGQFEYHHPWEPSILFDLGVAPLIPYTIHGAIWYQGETNQKNPDLHNLLFPMMINDWRQHWGLGDFPFYYVQLPSVDRPTWPLFRDGQRLTLKKMKNIGMAVTIDTGDSRNKKNVHPADKMEVGERLAYLAIQNNFKGNKVQATGPLIQSARVDGKLVQLHFNYAQGLKSVDGEPLRYFELAGADGQYQAAEATIKGGRIHLKSKVKAPKSVRYGWLPFPDPRPNLVNTLGHAASPFEIEITD</sequence>
<gene>
    <name evidence="3" type="ORF">HW115_00870</name>
</gene>
<dbReference type="InterPro" id="IPR036514">
    <property type="entry name" value="SGNH_hydro_sf"/>
</dbReference>
<dbReference type="InterPro" id="IPR039329">
    <property type="entry name" value="SIAE"/>
</dbReference>
<feature type="domain" description="Sialate O-acetylesterase" evidence="2">
    <location>
        <begin position="264"/>
        <end position="368"/>
    </location>
</feature>
<keyword evidence="1" id="KW-0378">Hydrolase</keyword>